<dbReference type="GO" id="GO:0043565">
    <property type="term" value="F:sequence-specific DNA binding"/>
    <property type="evidence" value="ECO:0007669"/>
    <property type="project" value="InterPro"/>
</dbReference>
<dbReference type="PROSITE" id="PS01124">
    <property type="entry name" value="HTH_ARAC_FAMILY_2"/>
    <property type="match status" value="1"/>
</dbReference>
<organism evidence="5 6">
    <name type="scientific">Achromobacter pulmonis</name>
    <dbReference type="NCBI Taxonomy" id="1389932"/>
    <lineage>
        <taxon>Bacteria</taxon>
        <taxon>Pseudomonadati</taxon>
        <taxon>Pseudomonadota</taxon>
        <taxon>Betaproteobacteria</taxon>
        <taxon>Burkholderiales</taxon>
        <taxon>Alcaligenaceae</taxon>
        <taxon>Achromobacter</taxon>
    </lineage>
</organism>
<dbReference type="InterPro" id="IPR009057">
    <property type="entry name" value="Homeodomain-like_sf"/>
</dbReference>
<dbReference type="SUPFAM" id="SSF46689">
    <property type="entry name" value="Homeodomain-like"/>
    <property type="match status" value="2"/>
</dbReference>
<dbReference type="InterPro" id="IPR018062">
    <property type="entry name" value="HTH_AraC-typ_CS"/>
</dbReference>
<sequence length="268" mass="29859">MLWSFSAAIAEPSVWHDHVMFQLVLCGGEYGWVQTQGAEVPFAGLRTILIPPGTLHRFAVETGEIAHMKVVCFPPKDLPRYLPPLHISMLDGLAAAGVTATDHDGQESWMRHLADSISDGFGMDDIWAQRLQWGALGLLLTLHAKKQNTAWGHTLLRHKAKIKEIMSWIEGNLTEHITIERISDQFAISRSLLTREFRGHTGKSLVGYCNGRRVQKAAIALATTEAPVIDIALDCGFSNISHFHRQFKSRFGITPAVFRRKISEEGSI</sequence>
<evidence type="ECO:0000259" key="4">
    <source>
        <dbReference type="PROSITE" id="PS01124"/>
    </source>
</evidence>
<feature type="domain" description="HTH araC/xylS-type" evidence="4">
    <location>
        <begin position="163"/>
        <end position="261"/>
    </location>
</feature>
<dbReference type="SUPFAM" id="SSF51215">
    <property type="entry name" value="Regulatory protein AraC"/>
    <property type="match status" value="1"/>
</dbReference>
<evidence type="ECO:0000256" key="2">
    <source>
        <dbReference type="ARBA" id="ARBA00023125"/>
    </source>
</evidence>
<name>A0A2N8KJR9_9BURK</name>
<gene>
    <name evidence="5" type="ORF">C1I89_14670</name>
</gene>
<dbReference type="EMBL" id="POQS01000003">
    <property type="protein sequence ID" value="PND33697.1"/>
    <property type="molecule type" value="Genomic_DNA"/>
</dbReference>
<protein>
    <submittedName>
        <fullName evidence="5">AraC family transcriptional regulator</fullName>
    </submittedName>
</protein>
<dbReference type="InterPro" id="IPR037923">
    <property type="entry name" value="HTH-like"/>
</dbReference>
<evidence type="ECO:0000313" key="6">
    <source>
        <dbReference type="Proteomes" id="UP000235994"/>
    </source>
</evidence>
<keyword evidence="2" id="KW-0238">DNA-binding</keyword>
<dbReference type="PANTHER" id="PTHR43280:SF2">
    <property type="entry name" value="HTH-TYPE TRANSCRIPTIONAL REGULATOR EXSA"/>
    <property type="match status" value="1"/>
</dbReference>
<dbReference type="Gene3D" id="1.10.10.60">
    <property type="entry name" value="Homeodomain-like"/>
    <property type="match status" value="2"/>
</dbReference>
<dbReference type="InterPro" id="IPR018060">
    <property type="entry name" value="HTH_AraC"/>
</dbReference>
<evidence type="ECO:0000313" key="5">
    <source>
        <dbReference type="EMBL" id="PND33697.1"/>
    </source>
</evidence>
<evidence type="ECO:0000256" key="1">
    <source>
        <dbReference type="ARBA" id="ARBA00023015"/>
    </source>
</evidence>
<dbReference type="PRINTS" id="PR00032">
    <property type="entry name" value="HTHARAC"/>
</dbReference>
<dbReference type="Proteomes" id="UP000235994">
    <property type="component" value="Unassembled WGS sequence"/>
</dbReference>
<comment type="caution">
    <text evidence="5">The sequence shown here is derived from an EMBL/GenBank/DDBJ whole genome shotgun (WGS) entry which is preliminary data.</text>
</comment>
<keyword evidence="6" id="KW-1185">Reference proteome</keyword>
<dbReference type="PROSITE" id="PS00041">
    <property type="entry name" value="HTH_ARAC_FAMILY_1"/>
    <property type="match status" value="1"/>
</dbReference>
<reference evidence="5 6" key="1">
    <citation type="submission" date="2018-01" db="EMBL/GenBank/DDBJ databases">
        <title>The draft genome of an aniline degradation strain ANB-1.</title>
        <authorList>
            <person name="Zhang L."/>
            <person name="Jiang J."/>
        </authorList>
    </citation>
    <scope>NUCLEOTIDE SEQUENCE [LARGE SCALE GENOMIC DNA]</scope>
    <source>
        <strain evidence="5 6">ANB-1</strain>
    </source>
</reference>
<dbReference type="Pfam" id="PF12833">
    <property type="entry name" value="HTH_18"/>
    <property type="match status" value="1"/>
</dbReference>
<keyword evidence="1" id="KW-0805">Transcription regulation</keyword>
<accession>A0A2N8KJR9</accession>
<dbReference type="SMART" id="SM00342">
    <property type="entry name" value="HTH_ARAC"/>
    <property type="match status" value="1"/>
</dbReference>
<dbReference type="GO" id="GO:0003700">
    <property type="term" value="F:DNA-binding transcription factor activity"/>
    <property type="evidence" value="ECO:0007669"/>
    <property type="project" value="InterPro"/>
</dbReference>
<keyword evidence="3" id="KW-0804">Transcription</keyword>
<dbReference type="AlphaFoldDB" id="A0A2N8KJR9"/>
<proteinExistence type="predicted"/>
<dbReference type="RefSeq" id="WP_012251112.1">
    <property type="nucleotide sequence ID" value="NZ_POQS01000003.1"/>
</dbReference>
<evidence type="ECO:0000256" key="3">
    <source>
        <dbReference type="ARBA" id="ARBA00023163"/>
    </source>
</evidence>
<dbReference type="InterPro" id="IPR020449">
    <property type="entry name" value="Tscrpt_reg_AraC-type_HTH"/>
</dbReference>
<dbReference type="PANTHER" id="PTHR43280">
    <property type="entry name" value="ARAC-FAMILY TRANSCRIPTIONAL REGULATOR"/>
    <property type="match status" value="1"/>
</dbReference>